<protein>
    <submittedName>
        <fullName evidence="7">Polysaccharide biosynthesis protein</fullName>
    </submittedName>
</protein>
<evidence type="ECO:0000256" key="1">
    <source>
        <dbReference type="ARBA" id="ARBA00004651"/>
    </source>
</evidence>
<feature type="transmembrane region" description="Helical" evidence="6">
    <location>
        <begin position="432"/>
        <end position="449"/>
    </location>
</feature>
<dbReference type="RefSeq" id="WP_057482408.1">
    <property type="nucleotide sequence ID" value="NZ_BMWR01000004.1"/>
</dbReference>
<reference evidence="7" key="1">
    <citation type="submission" date="2015-10" db="EMBL/GenBank/DDBJ databases">
        <title>Draft genome sequence of Salegentibacter mishustinae KCTC 12263.</title>
        <authorList>
            <person name="Lin W."/>
            <person name="Zheng Q."/>
        </authorList>
    </citation>
    <scope>NUCLEOTIDE SEQUENCE [LARGE SCALE GENOMIC DNA]</scope>
    <source>
        <strain evidence="7">KCTC 12263</strain>
    </source>
</reference>
<sequence>MGTFKKLFQQTFVYGLATVLPRMLNVIMVPLYTHVLPKEEYGEVSIIFAYFVFFNVILAYGMETAFFRFYNKMKNSKEVLSTSGWSIVATSILFFTAAFLAQDFIAEMANIPVKYIQLVIWILLLDALVIIPFTWLRAAEKPMRFAIIKIINVCINLGLNIFFLLFLKDLAVEDSVFQSIYIPDFEISYIFISNLVASAATLLMMLPFYFKIDFSFNTKLWKSMLSYAFPVLIAGLAFSVNEVFDRIMLDYLLPQDIARAEIGAYAACYKLALFMTLFATAFRLGIEPFFFSHAENKNAPETYAVITKYFVVFGSFILVAVIVFIDILKELLIQNSTYWDAMHIVPLILLANLFLGIYHNLSVWYKITDRTRFGGYISVVGALFTLTLNIILIPYISYTGSAIATLVAYGVMMLLSYFYGRKYYPIPYNLKKIGGYLVLSVLFSVFSFYVFRGNYFVGISLLIVFLGTVYVSERKQLIKILQS</sequence>
<organism evidence="7 8">
    <name type="scientific">Salegentibacter mishustinae</name>
    <dbReference type="NCBI Taxonomy" id="270918"/>
    <lineage>
        <taxon>Bacteria</taxon>
        <taxon>Pseudomonadati</taxon>
        <taxon>Bacteroidota</taxon>
        <taxon>Flavobacteriia</taxon>
        <taxon>Flavobacteriales</taxon>
        <taxon>Flavobacteriaceae</taxon>
        <taxon>Salegentibacter</taxon>
    </lineage>
</organism>
<keyword evidence="8" id="KW-1185">Reference proteome</keyword>
<evidence type="ECO:0000313" key="8">
    <source>
        <dbReference type="Proteomes" id="UP000051643"/>
    </source>
</evidence>
<evidence type="ECO:0000256" key="4">
    <source>
        <dbReference type="ARBA" id="ARBA00022989"/>
    </source>
</evidence>
<dbReference type="AlphaFoldDB" id="A0A0Q9ZGH6"/>
<evidence type="ECO:0000256" key="3">
    <source>
        <dbReference type="ARBA" id="ARBA00022692"/>
    </source>
</evidence>
<feature type="transmembrane region" description="Helical" evidence="6">
    <location>
        <begin position="306"/>
        <end position="329"/>
    </location>
</feature>
<dbReference type="STRING" id="270918.APR42_08240"/>
<dbReference type="InterPro" id="IPR002797">
    <property type="entry name" value="Polysacc_synth"/>
</dbReference>
<feature type="transmembrane region" description="Helical" evidence="6">
    <location>
        <begin position="147"/>
        <end position="167"/>
    </location>
</feature>
<keyword evidence="5 6" id="KW-0472">Membrane</keyword>
<evidence type="ECO:0000256" key="5">
    <source>
        <dbReference type="ARBA" id="ARBA00023136"/>
    </source>
</evidence>
<dbReference type="InterPro" id="IPR050833">
    <property type="entry name" value="Poly_Biosynth_Transport"/>
</dbReference>
<keyword evidence="4 6" id="KW-1133">Transmembrane helix</keyword>
<comment type="subcellular location">
    <subcellularLocation>
        <location evidence="1">Cell membrane</location>
        <topology evidence="1">Multi-pass membrane protein</topology>
    </subcellularLocation>
</comment>
<feature type="transmembrane region" description="Helical" evidence="6">
    <location>
        <begin position="224"/>
        <end position="244"/>
    </location>
</feature>
<dbReference type="GO" id="GO:0005886">
    <property type="term" value="C:plasma membrane"/>
    <property type="evidence" value="ECO:0007669"/>
    <property type="project" value="UniProtKB-SubCell"/>
</dbReference>
<name>A0A0Q9ZGH6_9FLAO</name>
<feature type="transmembrane region" description="Helical" evidence="6">
    <location>
        <begin position="341"/>
        <end position="361"/>
    </location>
</feature>
<feature type="transmembrane region" description="Helical" evidence="6">
    <location>
        <begin position="44"/>
        <end position="67"/>
    </location>
</feature>
<feature type="transmembrane region" description="Helical" evidence="6">
    <location>
        <begin position="12"/>
        <end position="32"/>
    </location>
</feature>
<dbReference type="PANTHER" id="PTHR30250:SF11">
    <property type="entry name" value="O-ANTIGEN TRANSPORTER-RELATED"/>
    <property type="match status" value="1"/>
</dbReference>
<evidence type="ECO:0000256" key="2">
    <source>
        <dbReference type="ARBA" id="ARBA00022475"/>
    </source>
</evidence>
<feature type="transmembrane region" description="Helical" evidence="6">
    <location>
        <begin position="455"/>
        <end position="472"/>
    </location>
</feature>
<feature type="transmembrane region" description="Helical" evidence="6">
    <location>
        <begin position="187"/>
        <end position="212"/>
    </location>
</feature>
<evidence type="ECO:0000256" key="6">
    <source>
        <dbReference type="SAM" id="Phobius"/>
    </source>
</evidence>
<feature type="transmembrane region" description="Helical" evidence="6">
    <location>
        <begin position="373"/>
        <end position="396"/>
    </location>
</feature>
<gene>
    <name evidence="7" type="ORF">APR42_08240</name>
</gene>
<keyword evidence="2" id="KW-1003">Cell membrane</keyword>
<feature type="transmembrane region" description="Helical" evidence="6">
    <location>
        <begin position="402"/>
        <end position="420"/>
    </location>
</feature>
<feature type="transmembrane region" description="Helical" evidence="6">
    <location>
        <begin position="79"/>
        <end position="100"/>
    </location>
</feature>
<feature type="transmembrane region" description="Helical" evidence="6">
    <location>
        <begin position="115"/>
        <end position="135"/>
    </location>
</feature>
<evidence type="ECO:0000313" key="7">
    <source>
        <dbReference type="EMBL" id="KRG27735.1"/>
    </source>
</evidence>
<proteinExistence type="predicted"/>
<dbReference type="OrthoDB" id="9814608at2"/>
<dbReference type="PANTHER" id="PTHR30250">
    <property type="entry name" value="PST FAMILY PREDICTED COLANIC ACID TRANSPORTER"/>
    <property type="match status" value="1"/>
</dbReference>
<dbReference type="Pfam" id="PF01943">
    <property type="entry name" value="Polysacc_synt"/>
    <property type="match status" value="1"/>
</dbReference>
<accession>A0A0Q9ZGH6</accession>
<dbReference type="Proteomes" id="UP000051643">
    <property type="component" value="Unassembled WGS sequence"/>
</dbReference>
<comment type="caution">
    <text evidence="7">The sequence shown here is derived from an EMBL/GenBank/DDBJ whole genome shotgun (WGS) entry which is preliminary data.</text>
</comment>
<feature type="transmembrane region" description="Helical" evidence="6">
    <location>
        <begin position="264"/>
        <end position="286"/>
    </location>
</feature>
<dbReference type="EMBL" id="LKTP01000034">
    <property type="protein sequence ID" value="KRG27735.1"/>
    <property type="molecule type" value="Genomic_DNA"/>
</dbReference>
<keyword evidence="3 6" id="KW-0812">Transmembrane</keyword>